<keyword evidence="3" id="KW-1185">Reference proteome</keyword>
<proteinExistence type="predicted"/>
<dbReference type="InterPro" id="IPR027417">
    <property type="entry name" value="P-loop_NTPase"/>
</dbReference>
<dbReference type="AlphaFoldDB" id="A0A428MPI9"/>
<dbReference type="InterPro" id="IPR003959">
    <property type="entry name" value="ATPase_AAA_core"/>
</dbReference>
<evidence type="ECO:0000313" key="2">
    <source>
        <dbReference type="EMBL" id="RSL18663.1"/>
    </source>
</evidence>
<dbReference type="CDD" id="cd00267">
    <property type="entry name" value="ABC_ATPase"/>
    <property type="match status" value="1"/>
</dbReference>
<protein>
    <submittedName>
        <fullName evidence="2">Putative AbiEii toxin of type IV toxin-antitoxin system</fullName>
    </submittedName>
</protein>
<dbReference type="Gene3D" id="3.40.50.300">
    <property type="entry name" value="P-loop containing nucleotide triphosphate hydrolases"/>
    <property type="match status" value="1"/>
</dbReference>
<evidence type="ECO:0000313" key="3">
    <source>
        <dbReference type="Proteomes" id="UP000269669"/>
    </source>
</evidence>
<sequence length="168" mass="19287">MKVTDQLRKGKTVMALYDFIYGMEYIRPRYALRMGAKELSELSPGERGTLLLVFYLLVDKDDIPLLIDQPEENLDNQTVFELLVPCMKEAKRRRQVFMVTHNPNLAVVCDAEQIICADLDKTNKYTMNYMSGAIENPKINQAIVNILEGTMPAFHNRQDKYQPVVLAV</sequence>
<reference evidence="2 3" key="1">
    <citation type="submission" date="2018-12" db="EMBL/GenBank/DDBJ databases">
        <title>Sequencing of bacterial isolates from soil warming experiment in Harvard Forest, Massachusetts, USA.</title>
        <authorList>
            <person name="Deangelis K."/>
        </authorList>
    </citation>
    <scope>NUCLEOTIDE SEQUENCE [LARGE SCALE GENOMIC DNA]</scope>
    <source>
        <strain evidence="2 3">EB153</strain>
    </source>
</reference>
<accession>A0A428MPI9</accession>
<dbReference type="RefSeq" id="WP_125486990.1">
    <property type="nucleotide sequence ID" value="NZ_RSDW01000001.1"/>
</dbReference>
<dbReference type="Proteomes" id="UP000269669">
    <property type="component" value="Unassembled WGS sequence"/>
</dbReference>
<dbReference type="OrthoDB" id="98934at2"/>
<dbReference type="GO" id="GO:0016887">
    <property type="term" value="F:ATP hydrolysis activity"/>
    <property type="evidence" value="ECO:0007669"/>
    <property type="project" value="InterPro"/>
</dbReference>
<evidence type="ECO:0000259" key="1">
    <source>
        <dbReference type="Pfam" id="PF13304"/>
    </source>
</evidence>
<dbReference type="EMBL" id="RSDW01000001">
    <property type="protein sequence ID" value="RSL18663.1"/>
    <property type="molecule type" value="Genomic_DNA"/>
</dbReference>
<gene>
    <name evidence="2" type="ORF">EDE15_4258</name>
</gene>
<dbReference type="SUPFAM" id="SSF52540">
    <property type="entry name" value="P-loop containing nucleoside triphosphate hydrolases"/>
    <property type="match status" value="1"/>
</dbReference>
<organism evidence="2 3">
    <name type="scientific">Edaphobacter aggregans</name>
    <dbReference type="NCBI Taxonomy" id="570835"/>
    <lineage>
        <taxon>Bacteria</taxon>
        <taxon>Pseudomonadati</taxon>
        <taxon>Acidobacteriota</taxon>
        <taxon>Terriglobia</taxon>
        <taxon>Terriglobales</taxon>
        <taxon>Acidobacteriaceae</taxon>
        <taxon>Edaphobacter</taxon>
    </lineage>
</organism>
<comment type="caution">
    <text evidence="2">The sequence shown here is derived from an EMBL/GenBank/DDBJ whole genome shotgun (WGS) entry which is preliminary data.</text>
</comment>
<name>A0A428MPI9_9BACT</name>
<feature type="domain" description="ATPase AAA-type core" evidence="1">
    <location>
        <begin position="40"/>
        <end position="105"/>
    </location>
</feature>
<dbReference type="GO" id="GO:0005524">
    <property type="term" value="F:ATP binding"/>
    <property type="evidence" value="ECO:0007669"/>
    <property type="project" value="InterPro"/>
</dbReference>
<dbReference type="Pfam" id="PF13304">
    <property type="entry name" value="AAA_21"/>
    <property type="match status" value="1"/>
</dbReference>